<dbReference type="NCBIfam" id="TIGR00413">
    <property type="entry name" value="rlpA"/>
    <property type="match status" value="1"/>
</dbReference>
<dbReference type="SUPFAM" id="SSF110997">
    <property type="entry name" value="Sporulation related repeat"/>
    <property type="match status" value="1"/>
</dbReference>
<evidence type="ECO:0000256" key="2">
    <source>
        <dbReference type="ARBA" id="ARBA00023239"/>
    </source>
</evidence>
<proteinExistence type="inferred from homology"/>
<keyword evidence="3 4" id="KW-0961">Cell wall biogenesis/degradation</keyword>
<dbReference type="GO" id="GO:0008932">
    <property type="term" value="F:lytic endotransglycosylase activity"/>
    <property type="evidence" value="ECO:0007669"/>
    <property type="project" value="UniProtKB-UniRule"/>
</dbReference>
<keyword evidence="2 4" id="KW-0456">Lyase</keyword>
<dbReference type="Pfam" id="PF03330">
    <property type="entry name" value="DPBB_1"/>
    <property type="match status" value="1"/>
</dbReference>
<keyword evidence="1" id="KW-0732">Signal</keyword>
<gene>
    <name evidence="4" type="primary">rlpA</name>
    <name evidence="7" type="ORF">GCM10010831_18920</name>
</gene>
<dbReference type="PANTHER" id="PTHR34183">
    <property type="entry name" value="ENDOLYTIC PEPTIDOGLYCAN TRANSGLYCOSYLASE RLPA"/>
    <property type="match status" value="1"/>
</dbReference>
<dbReference type="InterPro" id="IPR009009">
    <property type="entry name" value="RlpA-like_DPBB"/>
</dbReference>
<dbReference type="GO" id="GO:0000270">
    <property type="term" value="P:peptidoglycan metabolic process"/>
    <property type="evidence" value="ECO:0007669"/>
    <property type="project" value="UniProtKB-UniRule"/>
</dbReference>
<organism evidence="7 8">
    <name type="scientific">Psychroflexus salis</name>
    <dbReference type="NCBI Taxonomy" id="1526574"/>
    <lineage>
        <taxon>Bacteria</taxon>
        <taxon>Pseudomonadati</taxon>
        <taxon>Bacteroidota</taxon>
        <taxon>Flavobacteriia</taxon>
        <taxon>Flavobacteriales</taxon>
        <taxon>Flavobacteriaceae</taxon>
        <taxon>Psychroflexus</taxon>
    </lineage>
</organism>
<dbReference type="PANTHER" id="PTHR34183:SF1">
    <property type="entry name" value="ENDOLYTIC PEPTIDOGLYCAN TRANSGLYCOSYLASE RLPA"/>
    <property type="match status" value="1"/>
</dbReference>
<feature type="domain" description="SPOR" evidence="6">
    <location>
        <begin position="162"/>
        <end position="243"/>
    </location>
</feature>
<dbReference type="SUPFAM" id="SSF50685">
    <property type="entry name" value="Barwin-like endoglucanases"/>
    <property type="match status" value="1"/>
</dbReference>
<evidence type="ECO:0000259" key="6">
    <source>
        <dbReference type="PROSITE" id="PS51724"/>
    </source>
</evidence>
<protein>
    <recommendedName>
        <fullName evidence="4">Probable endolytic peptidoglycan transglycosylase RlpA</fullName>
        <ecNumber evidence="4">4.2.2.-</ecNumber>
    </recommendedName>
</protein>
<dbReference type="Gene3D" id="2.40.40.10">
    <property type="entry name" value="RlpA-like domain"/>
    <property type="match status" value="1"/>
</dbReference>
<evidence type="ECO:0000256" key="4">
    <source>
        <dbReference type="HAMAP-Rule" id="MF_02071"/>
    </source>
</evidence>
<dbReference type="Pfam" id="PF05036">
    <property type="entry name" value="SPOR"/>
    <property type="match status" value="1"/>
</dbReference>
<dbReference type="PROSITE" id="PS51724">
    <property type="entry name" value="SPOR"/>
    <property type="match status" value="1"/>
</dbReference>
<evidence type="ECO:0000313" key="7">
    <source>
        <dbReference type="EMBL" id="GGE17924.1"/>
    </source>
</evidence>
<dbReference type="GO" id="GO:0071555">
    <property type="term" value="P:cell wall organization"/>
    <property type="evidence" value="ECO:0007669"/>
    <property type="project" value="UniProtKB-KW"/>
</dbReference>
<evidence type="ECO:0000313" key="8">
    <source>
        <dbReference type="Proteomes" id="UP000599688"/>
    </source>
</evidence>
<dbReference type="HAMAP" id="MF_02071">
    <property type="entry name" value="RlpA"/>
    <property type="match status" value="1"/>
</dbReference>
<name>A0A916ZXY0_9FLAO</name>
<dbReference type="InterPro" id="IPR012997">
    <property type="entry name" value="RplA"/>
</dbReference>
<dbReference type="InterPro" id="IPR036908">
    <property type="entry name" value="RlpA-like_sf"/>
</dbReference>
<dbReference type="InterPro" id="IPR034718">
    <property type="entry name" value="RlpA"/>
</dbReference>
<dbReference type="Gene3D" id="3.30.70.1070">
    <property type="entry name" value="Sporulation related repeat"/>
    <property type="match status" value="1"/>
</dbReference>
<sequence length="243" mass="27045">MTCYSQIQQGEASYYKDVFEGRKTANGEIFQQNLLTAAHRSLAFGSIVKLTNRANGKSVEVRINDRGPYIRNRIVDVTKSVAVELDFIDTGVAEVELEVISFGNSHPTPSNLPLEDEEDQIAHNAKSPVNKIEDNISLEQKLLSQINNASATELYFNVRAEPVKPDFYAVQIASFADASNALNLGLELEKAYQEEVTLRYKLLNGKALYTLALGQLATRLETEKLLVNIKTNYQGAFIVNLTK</sequence>
<dbReference type="AlphaFoldDB" id="A0A916ZXY0"/>
<dbReference type="InterPro" id="IPR007730">
    <property type="entry name" value="SPOR-like_dom"/>
</dbReference>
<comment type="function">
    <text evidence="4">Lytic transglycosylase with a strong preference for naked glycan strands that lack stem peptides.</text>
</comment>
<dbReference type="EMBL" id="BMGL01000010">
    <property type="protein sequence ID" value="GGE17924.1"/>
    <property type="molecule type" value="Genomic_DNA"/>
</dbReference>
<comment type="caution">
    <text evidence="7">The sequence shown here is derived from an EMBL/GenBank/DDBJ whole genome shotgun (WGS) entry which is preliminary data.</text>
</comment>
<dbReference type="InterPro" id="IPR036680">
    <property type="entry name" value="SPOR-like_sf"/>
</dbReference>
<dbReference type="GO" id="GO:0042834">
    <property type="term" value="F:peptidoglycan binding"/>
    <property type="evidence" value="ECO:0007669"/>
    <property type="project" value="InterPro"/>
</dbReference>
<dbReference type="Proteomes" id="UP000599688">
    <property type="component" value="Unassembled WGS sequence"/>
</dbReference>
<comment type="similarity">
    <text evidence="4 5">Belongs to the RlpA family.</text>
</comment>
<evidence type="ECO:0000256" key="5">
    <source>
        <dbReference type="RuleBase" id="RU003495"/>
    </source>
</evidence>
<keyword evidence="8" id="KW-1185">Reference proteome</keyword>
<dbReference type="CDD" id="cd22268">
    <property type="entry name" value="DPBB_RlpA-like"/>
    <property type="match status" value="1"/>
</dbReference>
<evidence type="ECO:0000256" key="1">
    <source>
        <dbReference type="ARBA" id="ARBA00022729"/>
    </source>
</evidence>
<reference evidence="7 8" key="1">
    <citation type="journal article" date="2014" name="Int. J. Syst. Evol. Microbiol.">
        <title>Complete genome sequence of Corynebacterium casei LMG S-19264T (=DSM 44701T), isolated from a smear-ripened cheese.</title>
        <authorList>
            <consortium name="US DOE Joint Genome Institute (JGI-PGF)"/>
            <person name="Walter F."/>
            <person name="Albersmeier A."/>
            <person name="Kalinowski J."/>
            <person name="Ruckert C."/>
        </authorList>
    </citation>
    <scope>NUCLEOTIDE SEQUENCE [LARGE SCALE GENOMIC DNA]</scope>
    <source>
        <strain evidence="7 8">CGMCC 1.12925</strain>
    </source>
</reference>
<dbReference type="EC" id="4.2.2.-" evidence="4"/>
<accession>A0A916ZXY0</accession>
<evidence type="ECO:0000256" key="3">
    <source>
        <dbReference type="ARBA" id="ARBA00023316"/>
    </source>
</evidence>